<proteinExistence type="predicted"/>
<dbReference type="Gene3D" id="3.40.605.10">
    <property type="entry name" value="Aldehyde Dehydrogenase, Chain A, domain 1"/>
    <property type="match status" value="1"/>
</dbReference>
<dbReference type="InterPro" id="IPR016160">
    <property type="entry name" value="Ald_DH_CS_CYS"/>
</dbReference>
<dbReference type="AlphaFoldDB" id="A0A317DNT3"/>
<accession>A0A317DNT3</accession>
<organism evidence="4 5">
    <name type="scientific">Micromonospora sicca</name>
    <dbReference type="NCBI Taxonomy" id="2202420"/>
    <lineage>
        <taxon>Bacteria</taxon>
        <taxon>Bacillati</taxon>
        <taxon>Actinomycetota</taxon>
        <taxon>Actinomycetes</taxon>
        <taxon>Micromonosporales</taxon>
        <taxon>Micromonosporaceae</taxon>
        <taxon>Micromonospora</taxon>
    </lineage>
</organism>
<feature type="domain" description="Aldehyde dehydrogenase" evidence="3">
    <location>
        <begin position="73"/>
        <end position="520"/>
    </location>
</feature>
<dbReference type="SUPFAM" id="SSF53720">
    <property type="entry name" value="ALDH-like"/>
    <property type="match status" value="1"/>
</dbReference>
<dbReference type="Gene3D" id="3.40.309.10">
    <property type="entry name" value="Aldehyde Dehydrogenase, Chain A, domain 2"/>
    <property type="match status" value="1"/>
</dbReference>
<dbReference type="Pfam" id="PF00171">
    <property type="entry name" value="Aldedh"/>
    <property type="match status" value="1"/>
</dbReference>
<keyword evidence="1" id="KW-0560">Oxidoreductase</keyword>
<comment type="caution">
    <text evidence="4">The sequence shown here is derived from an EMBL/GenBank/DDBJ whole genome shotgun (WGS) entry which is preliminary data.</text>
</comment>
<dbReference type="PANTHER" id="PTHR43353">
    <property type="entry name" value="SUCCINATE-SEMIALDEHYDE DEHYDROGENASE, MITOCHONDRIAL"/>
    <property type="match status" value="1"/>
</dbReference>
<dbReference type="EMBL" id="QGKS01000182">
    <property type="protein sequence ID" value="PWR15466.1"/>
    <property type="molecule type" value="Genomic_DNA"/>
</dbReference>
<dbReference type="InterPro" id="IPR016163">
    <property type="entry name" value="Ald_DH_C"/>
</dbReference>
<sequence length="530" mass="54844">MGHPLQPAAAGRRRPAHRPRHGPRAGRARIRHRSRPGPARRVRGAASVTDSIVNDILSAATAVRVAGRAAGGPRLAVLDPATGEPFTEVSTGNGADADAALALAQQALPVWAGTPQAARSAALRAIAADVEALAKEPEWPTLITRESGKRLAESVAELGLTVAYFRIMADLLDRQEAEQLSVVPGINHRVTTRPAGIAAVLTPWNFPVSIPARKIAPALAAGCPVLFKPSELTPLSSLVLAAVVERHVPAGVLSTVLGTPADVVDPWLSAKSVGVVSFTGSTRVGRLVATATAPRFLRTVMELGGCAPFLVLSDADPQAAAQTLLVAKYRNNGQSCIAANQVLVAREVAAEFTEAFIAATEKMVVGDPTDPATDLGPLAPASDPARMASLVEEAVSKGARKVTSGAVPEKGHFAPATVLLDAPVDSRVMTEEIFGPIAPIHVYDDLDDALALHHATGYGLAGYVCGADLHRAHAVADRLSAGIVGINTGTPNTPWIPFGGVQDSGLGYEGGRPGLEAFQTFLSVGSKAQG</sequence>
<dbReference type="PROSITE" id="PS00070">
    <property type="entry name" value="ALDEHYDE_DEHYDR_CYS"/>
    <property type="match status" value="1"/>
</dbReference>
<dbReference type="Proteomes" id="UP000246050">
    <property type="component" value="Unassembled WGS sequence"/>
</dbReference>
<reference evidence="4 5" key="1">
    <citation type="submission" date="2018-05" db="EMBL/GenBank/DDBJ databases">
        <title>Micromonosporas from Atacama Desert.</title>
        <authorList>
            <person name="Carro L."/>
            <person name="Golinska P."/>
            <person name="Klenk H.-P."/>
            <person name="Goodfellow M."/>
        </authorList>
    </citation>
    <scope>NUCLEOTIDE SEQUENCE [LARGE SCALE GENOMIC DNA]</scope>
    <source>
        <strain evidence="4 5">4G51</strain>
    </source>
</reference>
<evidence type="ECO:0000256" key="2">
    <source>
        <dbReference type="SAM" id="MobiDB-lite"/>
    </source>
</evidence>
<evidence type="ECO:0000259" key="3">
    <source>
        <dbReference type="Pfam" id="PF00171"/>
    </source>
</evidence>
<protein>
    <submittedName>
        <fullName evidence="4">NAD-dependent succinate-semialdehyde dehydrogenase</fullName>
    </submittedName>
</protein>
<dbReference type="InterPro" id="IPR016161">
    <property type="entry name" value="Ald_DH/histidinol_DH"/>
</dbReference>
<evidence type="ECO:0000313" key="4">
    <source>
        <dbReference type="EMBL" id="PWR15466.1"/>
    </source>
</evidence>
<gene>
    <name evidence="4" type="ORF">DKT69_10870</name>
</gene>
<dbReference type="GO" id="GO:0004777">
    <property type="term" value="F:succinate-semialdehyde dehydrogenase (NAD+) activity"/>
    <property type="evidence" value="ECO:0007669"/>
    <property type="project" value="TreeGrafter"/>
</dbReference>
<dbReference type="InterPro" id="IPR016162">
    <property type="entry name" value="Ald_DH_N"/>
</dbReference>
<evidence type="ECO:0000256" key="1">
    <source>
        <dbReference type="ARBA" id="ARBA00023002"/>
    </source>
</evidence>
<evidence type="ECO:0000313" key="5">
    <source>
        <dbReference type="Proteomes" id="UP000246050"/>
    </source>
</evidence>
<dbReference type="GO" id="GO:0009450">
    <property type="term" value="P:gamma-aminobutyric acid catabolic process"/>
    <property type="evidence" value="ECO:0007669"/>
    <property type="project" value="TreeGrafter"/>
</dbReference>
<dbReference type="InterPro" id="IPR015590">
    <property type="entry name" value="Aldehyde_DH_dom"/>
</dbReference>
<name>A0A317DNT3_9ACTN</name>
<feature type="region of interest" description="Disordered" evidence="2">
    <location>
        <begin position="1"/>
        <end position="46"/>
    </location>
</feature>
<dbReference type="PANTHER" id="PTHR43353:SF5">
    <property type="entry name" value="SUCCINATE-SEMIALDEHYDE DEHYDROGENASE, MITOCHONDRIAL"/>
    <property type="match status" value="1"/>
</dbReference>
<feature type="compositionally biased region" description="Basic residues" evidence="2">
    <location>
        <begin position="11"/>
        <end position="43"/>
    </location>
</feature>
<dbReference type="InterPro" id="IPR050740">
    <property type="entry name" value="Aldehyde_DH_Superfamily"/>
</dbReference>